<evidence type="ECO:0000256" key="5">
    <source>
        <dbReference type="ARBA" id="ARBA00022729"/>
    </source>
</evidence>
<comment type="similarity">
    <text evidence="2">Belongs to the EMC1 family.</text>
</comment>
<reference evidence="13" key="1">
    <citation type="submission" date="2016-05" db="EMBL/GenBank/DDBJ databases">
        <title>Comparative genomics of biotechnologically important yeasts.</title>
        <authorList>
            <consortium name="DOE Joint Genome Institute"/>
            <person name="Riley R."/>
            <person name="Haridas S."/>
            <person name="Wolfe K.H."/>
            <person name="Lopes M.R."/>
            <person name="Hittinger C.T."/>
            <person name="Goker M."/>
            <person name="Salamov A."/>
            <person name="Wisecaver J."/>
            <person name="Long T.M."/>
            <person name="Aerts A.L."/>
            <person name="Barry K."/>
            <person name="Choi C."/>
            <person name="Clum A."/>
            <person name="Coughlan A.Y."/>
            <person name="Deshpande S."/>
            <person name="Douglass A.P."/>
            <person name="Hanson S.J."/>
            <person name="Klenk H.-P."/>
            <person name="Labutti K."/>
            <person name="Lapidus A."/>
            <person name="Lindquist E."/>
            <person name="Lipzen A."/>
            <person name="Meier-Kolthoff J.P."/>
            <person name="Ohm R.A."/>
            <person name="Otillar R.P."/>
            <person name="Pangilinan J."/>
            <person name="Peng Y."/>
            <person name="Rokas A."/>
            <person name="Rosa C.A."/>
            <person name="Scheuner C."/>
            <person name="Sibirny A.A."/>
            <person name="Slot J.C."/>
            <person name="Stielow J.B."/>
            <person name="Sun H."/>
            <person name="Kurtzman C.P."/>
            <person name="Blackwell M."/>
            <person name="Grigoriev I.V."/>
            <person name="Jeffries T.W."/>
        </authorList>
    </citation>
    <scope>NUCLEOTIDE SEQUENCE [LARGE SCALE GENOMIC DNA]</scope>
    <source>
        <strain evidence="13">NRRL Y-12698</strain>
    </source>
</reference>
<dbReference type="STRING" id="984486.A0A1E3QRG0"/>
<feature type="domain" description="ER membrane protein complex subunit 1 C-terminal" evidence="11">
    <location>
        <begin position="614"/>
        <end position="829"/>
    </location>
</feature>
<evidence type="ECO:0000256" key="2">
    <source>
        <dbReference type="ARBA" id="ARBA00007904"/>
    </source>
</evidence>
<evidence type="ECO:0000256" key="10">
    <source>
        <dbReference type="SAM" id="SignalP"/>
    </source>
</evidence>
<keyword evidence="9" id="KW-0325">Glycoprotein</keyword>
<evidence type="ECO:0000256" key="1">
    <source>
        <dbReference type="ARBA" id="ARBA00004115"/>
    </source>
</evidence>
<keyword evidence="13" id="KW-1185">Reference proteome</keyword>
<sequence>MKLHLLFLSWLGLVCGILQDELQQSWAHQHYGQLVQVQRMTNESAAALTANNELVMLDLAATASSRPTWIHQLPVDGETNLFVRGNDIVVVLNRAARATVQVYDRAGFLVREASYGEKIIAANEVAVLLSGGDVHLLAASRVLARANIGRVTAAQMTTDRKRLLIFYPSEGETVVAAIDSAVTHVTLPLDYTSIVSVQGTLVQTTDSVMRVDLTHRTVTPVSTNQTAFLGQTIFLGQLVGSYSGSTLQIHTKASIEVPESIAFVNYVAQEKTIAIYAPNSLTVVDIDDEFSTREIPLALASPTRIYSYTTEIDGKHIVSSLVQSELALTYYIDNFAVWTVDTALSNVVGHAIVVKKQKTALSTDEVMREETANIFVAYFMRLTKNLVTGQRTNTTVDDTYFGFNRKLALLTRVGKVFAYNTELGELLWTHQVQLALDEQVVQITDYQNDFYILTTAKYLQLSCCGEVLAQVGAAASGFVETSAGLYLENGAEMTKVHDDTDASSYVVRHSRDKLSGYHVSGSVSAATWEFAVKDTEQIVAVSSRPALDTTASIGVVLGDRSVLYKYLRPIVAAAVASDSGVKLYILDPVTGAVLHTAAHEEVIDVSSVRLTVGEYWVVYTYYALEPTLEQKVVVVDLFESLTPNTKNHAAGAVSALDITEADLPEVSAKSFILYDRIVSVEQTVTKHGITTRNVLFGLQNGQILAVPKYVLSSRRVANRLLTDYEKQEFMNFPYDPVVPSKDWSIVSHGVGLGPLDGIVSYPTELESTSIVCSYGARHVFCSRTTPSGKFDVLSRDFDKHKLVLTIVALVVAVLFTRPMVQRKVLKDCWNEKR</sequence>
<keyword evidence="5 10" id="KW-0732">Signal</keyword>
<evidence type="ECO:0000256" key="3">
    <source>
        <dbReference type="ARBA" id="ARBA00020824"/>
    </source>
</evidence>
<accession>A0A1E3QRG0</accession>
<gene>
    <name evidence="12" type="ORF">BABINDRAFT_131600</name>
</gene>
<dbReference type="AlphaFoldDB" id="A0A1E3QRG0"/>
<dbReference type="InterPro" id="IPR026895">
    <property type="entry name" value="EMC1"/>
</dbReference>
<feature type="signal peptide" evidence="10">
    <location>
        <begin position="1"/>
        <end position="16"/>
    </location>
</feature>
<dbReference type="GO" id="GO:0034975">
    <property type="term" value="P:protein folding in endoplasmic reticulum"/>
    <property type="evidence" value="ECO:0007669"/>
    <property type="project" value="TreeGrafter"/>
</dbReference>
<evidence type="ECO:0000256" key="4">
    <source>
        <dbReference type="ARBA" id="ARBA00022692"/>
    </source>
</evidence>
<dbReference type="RefSeq" id="XP_018985621.1">
    <property type="nucleotide sequence ID" value="XM_019127046.1"/>
</dbReference>
<evidence type="ECO:0000259" key="11">
    <source>
        <dbReference type="Pfam" id="PF07774"/>
    </source>
</evidence>
<keyword evidence="8" id="KW-0472">Membrane</keyword>
<dbReference type="GO" id="GO:0072546">
    <property type="term" value="C:EMC complex"/>
    <property type="evidence" value="ECO:0007669"/>
    <property type="project" value="InterPro"/>
</dbReference>
<evidence type="ECO:0000313" key="12">
    <source>
        <dbReference type="EMBL" id="ODQ80293.1"/>
    </source>
</evidence>
<evidence type="ECO:0000256" key="6">
    <source>
        <dbReference type="ARBA" id="ARBA00022824"/>
    </source>
</evidence>
<evidence type="ECO:0000256" key="7">
    <source>
        <dbReference type="ARBA" id="ARBA00022989"/>
    </source>
</evidence>
<name>A0A1E3QRG0_9ASCO</name>
<evidence type="ECO:0000256" key="8">
    <source>
        <dbReference type="ARBA" id="ARBA00023136"/>
    </source>
</evidence>
<organism evidence="12 13">
    <name type="scientific">Babjeviella inositovora NRRL Y-12698</name>
    <dbReference type="NCBI Taxonomy" id="984486"/>
    <lineage>
        <taxon>Eukaryota</taxon>
        <taxon>Fungi</taxon>
        <taxon>Dikarya</taxon>
        <taxon>Ascomycota</taxon>
        <taxon>Saccharomycotina</taxon>
        <taxon>Pichiomycetes</taxon>
        <taxon>Serinales incertae sedis</taxon>
        <taxon>Babjeviella</taxon>
    </lineage>
</organism>
<dbReference type="PANTHER" id="PTHR21573:SF0">
    <property type="entry name" value="ER MEMBRANE PROTEIN COMPLEX SUBUNIT 1"/>
    <property type="match status" value="1"/>
</dbReference>
<feature type="chain" id="PRO_5009134366" description="ER membrane protein complex subunit 1" evidence="10">
    <location>
        <begin position="17"/>
        <end position="833"/>
    </location>
</feature>
<evidence type="ECO:0000256" key="9">
    <source>
        <dbReference type="ARBA" id="ARBA00023180"/>
    </source>
</evidence>
<comment type="subcellular location">
    <subcellularLocation>
        <location evidence="1">Endoplasmic reticulum membrane</location>
        <topology evidence="1">Single-pass type I membrane protein</topology>
    </subcellularLocation>
</comment>
<dbReference type="OrthoDB" id="28092at2759"/>
<keyword evidence="4" id="KW-0812">Transmembrane</keyword>
<dbReference type="Pfam" id="PF07774">
    <property type="entry name" value="EMC1_C"/>
    <property type="match status" value="1"/>
</dbReference>
<dbReference type="InterPro" id="IPR011678">
    <property type="entry name" value="EMC1_C"/>
</dbReference>
<keyword evidence="7" id="KW-1133">Transmembrane helix</keyword>
<dbReference type="PANTHER" id="PTHR21573">
    <property type="entry name" value="ER MEMBRANE PROTEIN COMPLEX SUBUNIT 1"/>
    <property type="match status" value="1"/>
</dbReference>
<dbReference type="GeneID" id="30144899"/>
<keyword evidence="6" id="KW-0256">Endoplasmic reticulum</keyword>
<proteinExistence type="inferred from homology"/>
<dbReference type="EMBL" id="KV454430">
    <property type="protein sequence ID" value="ODQ80293.1"/>
    <property type="molecule type" value="Genomic_DNA"/>
</dbReference>
<evidence type="ECO:0000313" key="13">
    <source>
        <dbReference type="Proteomes" id="UP000094336"/>
    </source>
</evidence>
<protein>
    <recommendedName>
        <fullName evidence="3">ER membrane protein complex subunit 1</fullName>
    </recommendedName>
</protein>
<dbReference type="Proteomes" id="UP000094336">
    <property type="component" value="Unassembled WGS sequence"/>
</dbReference>